<reference evidence="7" key="1">
    <citation type="submission" date="2018-03" db="EMBL/GenBank/DDBJ databases">
        <authorList>
            <person name="Guldener U."/>
        </authorList>
    </citation>
    <scope>NUCLEOTIDE SEQUENCE</scope>
</reference>
<keyword evidence="7" id="KW-0645">Protease</keyword>
<evidence type="ECO:0000313" key="8">
    <source>
        <dbReference type="Proteomes" id="UP001187682"/>
    </source>
</evidence>
<keyword evidence="8" id="KW-1185">Reference proteome</keyword>
<dbReference type="GO" id="GO:0004190">
    <property type="term" value="F:aspartic-type endopeptidase activity"/>
    <property type="evidence" value="ECO:0007669"/>
    <property type="project" value="InterPro"/>
</dbReference>
<keyword evidence="5" id="KW-0732">Signal</keyword>
<feature type="signal peptide" evidence="5">
    <location>
        <begin position="1"/>
        <end position="17"/>
    </location>
</feature>
<sequence length="614" mass="65476">MVSSPLLLLALAACAQSWPQLFSGSGLLRRDLNTPTIPFTSGGNVSPRQFPVEEDLGIGLATLPVPNKAPKAISRSRRQFPVEEDLGMDLVTLPILNKAPSKAGRKSRRQFPVDEDIDMSLVTLLVRNKPSNLGRRSRREFPVEDLDMSAVTLPVPPQGRDIRAGGEKAARREEVGQTTVDEEDGPGALTLSVVHSTKPGVFKRAIEVQLANRSDVAYYAQLNLGTPPQPVFVQLDTGSFELWVNPDCTTLPDRDLAFCEAVGRYETSASQTVSALSENSTLRYGIGAANVTYVKDNIALPGSRATLRDVKFGVATSTEDQFAGILGLGHGHGVTTNYKNFLDELVNQNVTRTKAFSLGLGSKNDQEGVVVFGGVDTAKFSGGLAPVPIIPAADSPDEVPRYWVQLEGVSLTPPGGDPGAAGKPYPGSRTPVFLDSGATLTLLPPALAGAIAADFGSPGEDANGFYPVDCGLVGSGGTLNFEFRGVTIRVQYGEMIRELRNPPSCYLGIIPSEDFILLGDTFLRSAYVVFDPDDSMTYMSQYKNCGSQVRSLASSDEIPALYGLCGLTENSVLPWEENNRASGPGEAAAETGGAARRVGGTWAGILLVVAWWLV</sequence>
<dbReference type="PANTHER" id="PTHR47966">
    <property type="entry name" value="BETA-SITE APP-CLEAVING ENZYME, ISOFORM A-RELATED"/>
    <property type="match status" value="1"/>
</dbReference>
<feature type="domain" description="Peptidase A1" evidence="6">
    <location>
        <begin position="218"/>
        <end position="540"/>
    </location>
</feature>
<feature type="disulfide bond" evidence="3">
    <location>
        <begin position="470"/>
        <end position="505"/>
    </location>
</feature>
<dbReference type="SUPFAM" id="SSF50630">
    <property type="entry name" value="Acid proteases"/>
    <property type="match status" value="1"/>
</dbReference>
<evidence type="ECO:0000256" key="3">
    <source>
        <dbReference type="PIRSR" id="PIRSR601461-2"/>
    </source>
</evidence>
<keyword evidence="3" id="KW-1015">Disulfide bond</keyword>
<organism evidence="7 8">
    <name type="scientific">Cephalotrichum gorgonifer</name>
    <dbReference type="NCBI Taxonomy" id="2041049"/>
    <lineage>
        <taxon>Eukaryota</taxon>
        <taxon>Fungi</taxon>
        <taxon>Dikarya</taxon>
        <taxon>Ascomycota</taxon>
        <taxon>Pezizomycotina</taxon>
        <taxon>Sordariomycetes</taxon>
        <taxon>Hypocreomycetidae</taxon>
        <taxon>Microascales</taxon>
        <taxon>Microascaceae</taxon>
        <taxon>Cephalotrichum</taxon>
    </lineage>
</organism>
<comment type="caution">
    <text evidence="7">The sequence shown here is derived from an EMBL/GenBank/DDBJ whole genome shotgun (WGS) entry which is preliminary data.</text>
</comment>
<dbReference type="Proteomes" id="UP001187682">
    <property type="component" value="Unassembled WGS sequence"/>
</dbReference>
<feature type="chain" id="PRO_5042205797" evidence="5">
    <location>
        <begin position="18"/>
        <end position="614"/>
    </location>
</feature>
<accession>A0AAE8SVS0</accession>
<dbReference type="InterPro" id="IPR021109">
    <property type="entry name" value="Peptidase_aspartic_dom_sf"/>
</dbReference>
<dbReference type="InterPro" id="IPR033121">
    <property type="entry name" value="PEPTIDASE_A1"/>
</dbReference>
<protein>
    <submittedName>
        <fullName evidence="7">Related to secreted aspartic protease (Barrierpepsin)</fullName>
    </submittedName>
</protein>
<evidence type="ECO:0000256" key="2">
    <source>
        <dbReference type="PIRSR" id="PIRSR601461-1"/>
    </source>
</evidence>
<comment type="similarity">
    <text evidence="1">Belongs to the peptidase A1 family.</text>
</comment>
<feature type="active site" evidence="2">
    <location>
        <position position="435"/>
    </location>
</feature>
<evidence type="ECO:0000259" key="6">
    <source>
        <dbReference type="PROSITE" id="PS51767"/>
    </source>
</evidence>
<proteinExistence type="inferred from homology"/>
<feature type="compositionally biased region" description="Basic and acidic residues" evidence="4">
    <location>
        <begin position="160"/>
        <end position="175"/>
    </location>
</feature>
<dbReference type="GO" id="GO:0006508">
    <property type="term" value="P:proteolysis"/>
    <property type="evidence" value="ECO:0007669"/>
    <property type="project" value="UniProtKB-KW"/>
</dbReference>
<dbReference type="InterPro" id="IPR001461">
    <property type="entry name" value="Aspartic_peptidase_A1"/>
</dbReference>
<keyword evidence="7" id="KW-0378">Hydrolase</keyword>
<dbReference type="PROSITE" id="PS51767">
    <property type="entry name" value="PEPTIDASE_A1"/>
    <property type="match status" value="1"/>
</dbReference>
<feature type="region of interest" description="Disordered" evidence="4">
    <location>
        <begin position="152"/>
        <end position="186"/>
    </location>
</feature>
<dbReference type="Gene3D" id="2.40.70.10">
    <property type="entry name" value="Acid Proteases"/>
    <property type="match status" value="2"/>
</dbReference>
<feature type="active site" evidence="2">
    <location>
        <position position="236"/>
    </location>
</feature>
<evidence type="ECO:0000256" key="1">
    <source>
        <dbReference type="ARBA" id="ARBA00007447"/>
    </source>
</evidence>
<name>A0AAE8SVS0_9PEZI</name>
<evidence type="ECO:0000313" key="7">
    <source>
        <dbReference type="EMBL" id="SPO03075.1"/>
    </source>
</evidence>
<dbReference type="AlphaFoldDB" id="A0AAE8SVS0"/>
<dbReference type="PRINTS" id="PR00792">
    <property type="entry name" value="PEPSIN"/>
</dbReference>
<evidence type="ECO:0000256" key="4">
    <source>
        <dbReference type="SAM" id="MobiDB-lite"/>
    </source>
</evidence>
<gene>
    <name evidence="7" type="ORF">DNG_05756</name>
</gene>
<dbReference type="EMBL" id="ONZQ02000007">
    <property type="protein sequence ID" value="SPO03075.1"/>
    <property type="molecule type" value="Genomic_DNA"/>
</dbReference>
<dbReference type="Pfam" id="PF00026">
    <property type="entry name" value="Asp"/>
    <property type="match status" value="1"/>
</dbReference>
<evidence type="ECO:0000256" key="5">
    <source>
        <dbReference type="SAM" id="SignalP"/>
    </source>
</evidence>
<dbReference type="PANTHER" id="PTHR47966:SF65">
    <property type="entry name" value="ASPARTIC-TYPE ENDOPEPTIDASE"/>
    <property type="match status" value="1"/>
</dbReference>